<keyword evidence="1" id="KW-0175">Coiled coil</keyword>
<dbReference type="Proteomes" id="UP000580250">
    <property type="component" value="Unassembled WGS sequence"/>
</dbReference>
<accession>A0A6V7WXS8</accession>
<feature type="coiled-coil region" evidence="1">
    <location>
        <begin position="478"/>
        <end position="527"/>
    </location>
</feature>
<organism evidence="2 3">
    <name type="scientific">Meloidogyne enterolobii</name>
    <name type="common">Root-knot nematode worm</name>
    <name type="synonym">Meloidogyne mayaguensis</name>
    <dbReference type="NCBI Taxonomy" id="390850"/>
    <lineage>
        <taxon>Eukaryota</taxon>
        <taxon>Metazoa</taxon>
        <taxon>Ecdysozoa</taxon>
        <taxon>Nematoda</taxon>
        <taxon>Chromadorea</taxon>
        <taxon>Rhabditida</taxon>
        <taxon>Tylenchina</taxon>
        <taxon>Tylenchomorpha</taxon>
        <taxon>Tylenchoidea</taxon>
        <taxon>Meloidogynidae</taxon>
        <taxon>Meloidogyninae</taxon>
        <taxon>Meloidogyne</taxon>
    </lineage>
</organism>
<evidence type="ECO:0000313" key="3">
    <source>
        <dbReference type="Proteomes" id="UP000580250"/>
    </source>
</evidence>
<evidence type="ECO:0000313" key="2">
    <source>
        <dbReference type="EMBL" id="CAD2191814.1"/>
    </source>
</evidence>
<protein>
    <submittedName>
        <fullName evidence="2">Uncharacterized protein</fullName>
    </submittedName>
</protein>
<comment type="caution">
    <text evidence="2">The sequence shown here is derived from an EMBL/GenBank/DDBJ whole genome shotgun (WGS) entry which is preliminary data.</text>
</comment>
<dbReference type="EMBL" id="CAJEWN010000902">
    <property type="protein sequence ID" value="CAD2191814.1"/>
    <property type="molecule type" value="Genomic_DNA"/>
</dbReference>
<sequence length="674" mass="79801">MINLHTNGSEGSLIDIYSFMEKASSLNYKESLFNFTAINVLKFIFNLSKIQSKEMDKAINEEIYKQHLKNKKLRKEYKNVIVESEGLVGLYAAFELFMEGMNVTLVNNRSEDYTRNRDIFFDRKWMPQLRLILGTEFNILFFANKKGKRSLGGIPAENDVLVKIKNLENVLKERLKNLSNYINKREDERINQEIQHDITEEIQQENQKGKSFLNLIYNTTVLDINTDYEKPLAILVTPVNRPQSFDFGHLKQILTNYEGMTMFELNKIIRIPFDLIFCDFIKQIKYGAAILNKKHNKKIFKENQQKMSFKTDSIDSSLHILNDLIRNKFFLTQKIRNRYYYMDLLIHYDMEEIIDNSQIPLTRTGKIYKTNSDGRLWYNNHPRNGENISVQIFETKTKIQIESDIPMAIVEFIEEVKNEREELEEMNEADVKKRWYEVIIEEVKYKHNNEVGEKLRQIETKYGGKGLKYEIYKFKVINKMQNEQNKILEEKIKNIKIENDKLFEKGLLNIEEEHEKLLKKYDDFIVELKERWFIAVFYHVLKYKSEGKKKVTIELSREKEGEASSSNIAANEEEQDEHILYFDKNSLIRKTFVKKIYGKEDNVVKDKRDSGILVSINDENTTDKINGGKFFQHKMSEIDTHSDVSHFWARYPVFFHVVQGIKPGNEIRLLNFCT</sequence>
<proteinExistence type="predicted"/>
<evidence type="ECO:0000256" key="1">
    <source>
        <dbReference type="SAM" id="Coils"/>
    </source>
</evidence>
<gene>
    <name evidence="2" type="ORF">MENT_LOCUS44670</name>
</gene>
<name>A0A6V7WXS8_MELEN</name>
<dbReference type="AlphaFoldDB" id="A0A6V7WXS8"/>
<reference evidence="2 3" key="1">
    <citation type="submission" date="2020-08" db="EMBL/GenBank/DDBJ databases">
        <authorList>
            <person name="Koutsovoulos G."/>
            <person name="Danchin GJ E."/>
        </authorList>
    </citation>
    <scope>NUCLEOTIDE SEQUENCE [LARGE SCALE GENOMIC DNA]</scope>
</reference>